<dbReference type="CDD" id="cd07262">
    <property type="entry name" value="VOC_like"/>
    <property type="match status" value="1"/>
</dbReference>
<dbReference type="SUPFAM" id="SSF54593">
    <property type="entry name" value="Glyoxalase/Bleomycin resistance protein/Dihydroxybiphenyl dioxygenase"/>
    <property type="match status" value="1"/>
</dbReference>
<dbReference type="GO" id="GO:0051213">
    <property type="term" value="F:dioxygenase activity"/>
    <property type="evidence" value="ECO:0007669"/>
    <property type="project" value="UniProtKB-KW"/>
</dbReference>
<keyword evidence="2" id="KW-0223">Dioxygenase</keyword>
<dbReference type="PANTHER" id="PTHR35006">
    <property type="entry name" value="GLYOXALASE FAMILY PROTEIN (AFU_ORTHOLOGUE AFUA_5G14830)"/>
    <property type="match status" value="1"/>
</dbReference>
<dbReference type="PROSITE" id="PS51819">
    <property type="entry name" value="VOC"/>
    <property type="match status" value="1"/>
</dbReference>
<dbReference type="eggNOG" id="COG0346">
    <property type="taxonomic scope" value="Bacteria"/>
</dbReference>
<name>A0A0S2FHE6_LYSAN</name>
<dbReference type="STRING" id="84531.LA76x_4822"/>
<dbReference type="AlphaFoldDB" id="A0A0S2FHE6"/>
<dbReference type="InterPro" id="IPR004360">
    <property type="entry name" value="Glyas_Fos-R_dOase_dom"/>
</dbReference>
<accession>A0A0S2FHE6</accession>
<dbReference type="InterPro" id="IPR029068">
    <property type="entry name" value="Glyas_Bleomycin-R_OHBP_Dase"/>
</dbReference>
<gene>
    <name evidence="2" type="ORF">LA76x_4822</name>
</gene>
<proteinExistence type="predicted"/>
<dbReference type="InterPro" id="IPR037523">
    <property type="entry name" value="VOC_core"/>
</dbReference>
<dbReference type="EMBL" id="CP011129">
    <property type="protein sequence ID" value="ALN82926.1"/>
    <property type="molecule type" value="Genomic_DNA"/>
</dbReference>
<keyword evidence="3" id="KW-1185">Reference proteome</keyword>
<evidence type="ECO:0000259" key="1">
    <source>
        <dbReference type="PROSITE" id="PS51819"/>
    </source>
</evidence>
<dbReference type="Gene3D" id="3.10.180.10">
    <property type="entry name" value="2,3-Dihydroxybiphenyl 1,2-Dioxygenase, domain 1"/>
    <property type="match status" value="1"/>
</dbReference>
<reference evidence="2 3" key="1">
    <citation type="journal article" date="2015" name="BMC Genomics">
        <title>Comparative genomics and metabolic profiling of the genus Lysobacter.</title>
        <authorList>
            <person name="de Bruijn I."/>
            <person name="Cheng X."/>
            <person name="de Jager V."/>
            <person name="Exposito R.G."/>
            <person name="Watrous J."/>
            <person name="Patel N."/>
            <person name="Postma J."/>
            <person name="Dorrestein P.C."/>
            <person name="Kobayashi D."/>
            <person name="Raaijmakers J.M."/>
        </authorList>
    </citation>
    <scope>NUCLEOTIDE SEQUENCE [LARGE SCALE GENOMIC DNA]</scope>
    <source>
        <strain evidence="2 3">76</strain>
    </source>
</reference>
<protein>
    <submittedName>
        <fullName evidence="2">Glyoxalase/Bleomycin resistance /Dioxygenase superfamily protein</fullName>
    </submittedName>
</protein>
<feature type="domain" description="VOC" evidence="1">
    <location>
        <begin position="1"/>
        <end position="118"/>
    </location>
</feature>
<sequence length="119" mass="12539">MYDHIGLKVRDLAASLKFYRAALKSLGHVVGSSDDSGAGLGPKDAPALWLYPDADARGGAHVAFRAESRAAVDGFHREGINAGGRDNGGAGLREDYGAGYYAAFLLDPDGHNVEAVYME</sequence>
<dbReference type="Pfam" id="PF00903">
    <property type="entry name" value="Glyoxalase"/>
    <property type="match status" value="1"/>
</dbReference>
<evidence type="ECO:0000313" key="2">
    <source>
        <dbReference type="EMBL" id="ALN82926.1"/>
    </source>
</evidence>
<dbReference type="RefSeq" id="WP_057919504.1">
    <property type="nucleotide sequence ID" value="NZ_CP011129.1"/>
</dbReference>
<evidence type="ECO:0000313" key="3">
    <source>
        <dbReference type="Proteomes" id="UP000060787"/>
    </source>
</evidence>
<dbReference type="PANTHER" id="PTHR35006:SF2">
    <property type="entry name" value="GLYOXALASE FAMILY PROTEIN (AFU_ORTHOLOGUE AFUA_5G14830)"/>
    <property type="match status" value="1"/>
</dbReference>
<organism evidence="2 3">
    <name type="scientific">Lysobacter antibioticus</name>
    <dbReference type="NCBI Taxonomy" id="84531"/>
    <lineage>
        <taxon>Bacteria</taxon>
        <taxon>Pseudomonadati</taxon>
        <taxon>Pseudomonadota</taxon>
        <taxon>Gammaproteobacteria</taxon>
        <taxon>Lysobacterales</taxon>
        <taxon>Lysobacteraceae</taxon>
        <taxon>Lysobacter</taxon>
    </lineage>
</organism>
<dbReference type="Proteomes" id="UP000060787">
    <property type="component" value="Chromosome"/>
</dbReference>
<dbReference type="PATRIC" id="fig|84531.8.peg.4813"/>
<keyword evidence="2" id="KW-0560">Oxidoreductase</keyword>
<dbReference type="KEGG" id="lab:LA76x_4822"/>